<evidence type="ECO:0000256" key="6">
    <source>
        <dbReference type="RuleBase" id="RU365002"/>
    </source>
</evidence>
<organism evidence="7 8">
    <name type="scientific">Pogonomyrmex barbatus</name>
    <name type="common">red harvester ant</name>
    <dbReference type="NCBI Taxonomy" id="144034"/>
    <lineage>
        <taxon>Eukaryota</taxon>
        <taxon>Metazoa</taxon>
        <taxon>Ecdysozoa</taxon>
        <taxon>Arthropoda</taxon>
        <taxon>Hexapoda</taxon>
        <taxon>Insecta</taxon>
        <taxon>Pterygota</taxon>
        <taxon>Neoptera</taxon>
        <taxon>Endopterygota</taxon>
        <taxon>Hymenoptera</taxon>
        <taxon>Apocrita</taxon>
        <taxon>Aculeata</taxon>
        <taxon>Formicoidea</taxon>
        <taxon>Formicidae</taxon>
        <taxon>Myrmicinae</taxon>
        <taxon>Pogonomyrmex</taxon>
    </lineage>
</organism>
<evidence type="ECO:0000313" key="8">
    <source>
        <dbReference type="RefSeq" id="XP_011635104.1"/>
    </source>
</evidence>
<comment type="catalytic activity">
    <reaction evidence="5 6">
        <text>queuosine 5'-phosphate + H2O = queuine + D-ribose 5-phosphate</text>
        <dbReference type="Rhea" id="RHEA:75387"/>
        <dbReference type="ChEBI" id="CHEBI:15377"/>
        <dbReference type="ChEBI" id="CHEBI:17433"/>
        <dbReference type="ChEBI" id="CHEBI:78346"/>
        <dbReference type="ChEBI" id="CHEBI:194371"/>
    </reaction>
    <physiologicalReaction direction="left-to-right" evidence="5 6">
        <dbReference type="Rhea" id="RHEA:75388"/>
    </physiologicalReaction>
</comment>
<dbReference type="InterPro" id="IPR019438">
    <property type="entry name" value="Q_salvage"/>
</dbReference>
<proteinExistence type="inferred from homology"/>
<dbReference type="AlphaFoldDB" id="A0A6I9WT46"/>
<dbReference type="Pfam" id="PF10343">
    <property type="entry name" value="Q_salvage"/>
    <property type="match status" value="1"/>
</dbReference>
<evidence type="ECO:0000256" key="1">
    <source>
        <dbReference type="ARBA" id="ARBA00022801"/>
    </source>
</evidence>
<dbReference type="RefSeq" id="XP_011635104.1">
    <property type="nucleotide sequence ID" value="XM_011636802.2"/>
</dbReference>
<comment type="function">
    <text evidence="6">Catalyzes the hydrolysis of queuosine 5'-phosphate, releasing the nucleobase queuine (q). Is required for salvage of queuine from exogenous queuosine (Q) that is imported and then converted to queuosine 5'-phosphate intracellularly.</text>
</comment>
<dbReference type="PANTHER" id="PTHR21314">
    <property type="entry name" value="QUEUOSINE 5'-PHOSPHATE N-GLYCOSYLASE_HYDROLASE-RELATED"/>
    <property type="match status" value="1"/>
</dbReference>
<dbReference type="GeneID" id="105425849"/>
<dbReference type="GO" id="GO:0016787">
    <property type="term" value="F:hydrolase activity"/>
    <property type="evidence" value="ECO:0007669"/>
    <property type="project" value="UniProtKB-KW"/>
</dbReference>
<protein>
    <recommendedName>
        <fullName evidence="3 6">Queuosine 5'-phosphate N-glycosylase/hydrolase</fullName>
        <ecNumber evidence="6">3.2.2.-</ecNumber>
    </recommendedName>
    <alternativeName>
        <fullName evidence="4 6">Queuosine-nucleotide N-glycosylase/hydrolase</fullName>
    </alternativeName>
</protein>
<dbReference type="EC" id="3.2.2.-" evidence="6"/>
<sequence>MSLGKDADIILNMVLAEREIVFRPRDVYIVEKRMRRLVLRVIQFAMQNSKKPSLNILSNNFLRSIVQLSCPLNFENMTNWLFVLYTLNFSLWYPKSTKQWQVRGFTGFYGLGVALKRAVLEGIKIWDPVYYTRITEDEMKYIFRSDNGIEIPFLNKRRNILHQVGSVLLQKYEGTFANCIDLCEGNSTDLIKLLAKEFETYRDVGEYKYMEVCFYTKAMLLVSHIWEHYRGKKHRPILDLQTMASVIFCDYRVPQVFLNLGIIRYSPFLIEKFEQNVPLNSGSPEDLEIRGSLLWIIKRVYQETELMIKKHLHLKPSLSEILQYVPFLVNNFVFAYRRTFERELMENTPFHNIITEQY</sequence>
<keyword evidence="7" id="KW-1185">Reference proteome</keyword>
<keyword evidence="1 6" id="KW-0378">Hydrolase</keyword>
<dbReference type="Proteomes" id="UP000504615">
    <property type="component" value="Unplaced"/>
</dbReference>
<evidence type="ECO:0000313" key="7">
    <source>
        <dbReference type="Proteomes" id="UP000504615"/>
    </source>
</evidence>
<evidence type="ECO:0000256" key="3">
    <source>
        <dbReference type="ARBA" id="ARBA00035306"/>
    </source>
</evidence>
<gene>
    <name evidence="8" type="primary">LOC105425849</name>
</gene>
<evidence type="ECO:0000256" key="4">
    <source>
        <dbReference type="ARBA" id="ARBA00035393"/>
    </source>
</evidence>
<evidence type="ECO:0000256" key="2">
    <source>
        <dbReference type="ARBA" id="ARBA00035119"/>
    </source>
</evidence>
<evidence type="ECO:0000256" key="5">
    <source>
        <dbReference type="ARBA" id="ARBA00048204"/>
    </source>
</evidence>
<dbReference type="KEGG" id="pbar:105425849"/>
<reference evidence="8" key="1">
    <citation type="submission" date="2025-08" db="UniProtKB">
        <authorList>
            <consortium name="RefSeq"/>
        </authorList>
    </citation>
    <scope>IDENTIFICATION</scope>
</reference>
<comment type="similarity">
    <text evidence="2 6">Belongs to the QNG1 protein family.</text>
</comment>
<name>A0A6I9WT46_9HYME</name>
<dbReference type="OrthoDB" id="416777at2759"/>
<accession>A0A6I9WT46</accession>
<dbReference type="PANTHER" id="PTHR21314:SF0">
    <property type="entry name" value="QUEUOSINE 5'-PHOSPHATE N-GLYCOSYLASE_HYDROLASE"/>
    <property type="match status" value="1"/>
</dbReference>
<dbReference type="GO" id="GO:0006400">
    <property type="term" value="P:tRNA modification"/>
    <property type="evidence" value="ECO:0007669"/>
    <property type="project" value="TreeGrafter"/>
</dbReference>